<evidence type="ECO:0000313" key="4">
    <source>
        <dbReference type="EMBL" id="KAE9183941.1"/>
    </source>
</evidence>
<dbReference type="Proteomes" id="UP000460718">
    <property type="component" value="Unassembled WGS sequence"/>
</dbReference>
<evidence type="ECO:0000313" key="3">
    <source>
        <dbReference type="EMBL" id="KAE8976868.1"/>
    </source>
</evidence>
<dbReference type="Proteomes" id="UP000486351">
    <property type="component" value="Unassembled WGS sequence"/>
</dbReference>
<evidence type="ECO:0000313" key="6">
    <source>
        <dbReference type="EMBL" id="KAE9344411.1"/>
    </source>
</evidence>
<feature type="compositionally biased region" description="Polar residues" evidence="1">
    <location>
        <begin position="1"/>
        <end position="15"/>
    </location>
</feature>
<comment type="caution">
    <text evidence="2">The sequence shown here is derived from an EMBL/GenBank/DDBJ whole genome shotgun (WGS) entry which is preliminary data.</text>
</comment>
<dbReference type="EMBL" id="QXFW01002621">
    <property type="protein sequence ID" value="KAE8976868.1"/>
    <property type="molecule type" value="Genomic_DNA"/>
</dbReference>
<proteinExistence type="predicted"/>
<evidence type="ECO:0000313" key="5">
    <source>
        <dbReference type="EMBL" id="KAE9280669.1"/>
    </source>
</evidence>
<sequence>MSDGTSSVGSYSNEYESQHWEFGDDDFLDADESQVEDNHQLFPPHGDSS</sequence>
<dbReference type="EMBL" id="QXFY01000436">
    <property type="protein sequence ID" value="KAE9344411.1"/>
    <property type="molecule type" value="Genomic_DNA"/>
</dbReference>
<gene>
    <name evidence="5" type="ORF">PF001_g24124</name>
    <name evidence="4" type="ORF">PF004_g23798</name>
    <name evidence="6" type="ORF">PF008_g9225</name>
    <name evidence="2" type="ORF">PF009_g25683</name>
    <name evidence="3" type="ORF">PF011_g23879</name>
</gene>
<name>A0A6A3DQB3_9STRA</name>
<evidence type="ECO:0000313" key="9">
    <source>
        <dbReference type="Proteomes" id="UP000460718"/>
    </source>
</evidence>
<evidence type="ECO:0000313" key="7">
    <source>
        <dbReference type="Proteomes" id="UP000429523"/>
    </source>
</evidence>
<evidence type="ECO:0000313" key="2">
    <source>
        <dbReference type="EMBL" id="KAE8924082.1"/>
    </source>
</evidence>
<protein>
    <submittedName>
        <fullName evidence="2">Uncharacterized protein</fullName>
    </submittedName>
</protein>
<evidence type="ECO:0000313" key="11">
    <source>
        <dbReference type="Proteomes" id="UP000486351"/>
    </source>
</evidence>
<dbReference type="Proteomes" id="UP000476176">
    <property type="component" value="Unassembled WGS sequence"/>
</dbReference>
<dbReference type="EMBL" id="QXGC01002605">
    <property type="protein sequence ID" value="KAE9183941.1"/>
    <property type="molecule type" value="Genomic_DNA"/>
</dbReference>
<reference evidence="7 8" key="1">
    <citation type="submission" date="2018-08" db="EMBL/GenBank/DDBJ databases">
        <title>Genomic investigation of the strawberry pathogen Phytophthora fragariae indicates pathogenicity is determined by transcriptional variation in three key races.</title>
        <authorList>
            <person name="Adams T.M."/>
            <person name="Armitage A.D."/>
            <person name="Sobczyk M.K."/>
            <person name="Bates H.J."/>
            <person name="Dunwell J.M."/>
            <person name="Nellist C.F."/>
            <person name="Harrison R.J."/>
        </authorList>
    </citation>
    <scope>NUCLEOTIDE SEQUENCE [LARGE SCALE GENOMIC DNA]</scope>
    <source>
        <strain evidence="5 8">A4</strain>
        <strain evidence="4 10">BC-23</strain>
        <strain evidence="6 11">NOV-77</strain>
        <strain evidence="2 7">NOV-9</strain>
        <strain evidence="3 9">SCRP245</strain>
    </source>
</reference>
<dbReference type="Proteomes" id="UP000437068">
    <property type="component" value="Unassembled WGS sequence"/>
</dbReference>
<dbReference type="EMBL" id="QXGE01002587">
    <property type="protein sequence ID" value="KAE9280669.1"/>
    <property type="molecule type" value="Genomic_DNA"/>
</dbReference>
<evidence type="ECO:0000313" key="8">
    <source>
        <dbReference type="Proteomes" id="UP000437068"/>
    </source>
</evidence>
<feature type="region of interest" description="Disordered" evidence="1">
    <location>
        <begin position="1"/>
        <end position="49"/>
    </location>
</feature>
<evidence type="ECO:0000256" key="1">
    <source>
        <dbReference type="SAM" id="MobiDB-lite"/>
    </source>
</evidence>
<accession>A0A6A3DQB3</accession>
<organism evidence="2 7">
    <name type="scientific">Phytophthora fragariae</name>
    <dbReference type="NCBI Taxonomy" id="53985"/>
    <lineage>
        <taxon>Eukaryota</taxon>
        <taxon>Sar</taxon>
        <taxon>Stramenopiles</taxon>
        <taxon>Oomycota</taxon>
        <taxon>Peronosporomycetes</taxon>
        <taxon>Peronosporales</taxon>
        <taxon>Peronosporaceae</taxon>
        <taxon>Phytophthora</taxon>
    </lineage>
</organism>
<evidence type="ECO:0000313" key="10">
    <source>
        <dbReference type="Proteomes" id="UP000476176"/>
    </source>
</evidence>
<feature type="compositionally biased region" description="Acidic residues" evidence="1">
    <location>
        <begin position="23"/>
        <end position="35"/>
    </location>
</feature>
<dbReference type="EMBL" id="QXGF01002595">
    <property type="protein sequence ID" value="KAE8924082.1"/>
    <property type="molecule type" value="Genomic_DNA"/>
</dbReference>
<dbReference type="AlphaFoldDB" id="A0A6A3DQB3"/>
<dbReference type="Proteomes" id="UP000429523">
    <property type="component" value="Unassembled WGS sequence"/>
</dbReference>